<evidence type="ECO:0000256" key="7">
    <source>
        <dbReference type="SAM" id="Coils"/>
    </source>
</evidence>
<feature type="compositionally biased region" description="Polar residues" evidence="8">
    <location>
        <begin position="49"/>
        <end position="66"/>
    </location>
</feature>
<evidence type="ECO:0000313" key="10">
    <source>
        <dbReference type="EMBL" id="OVA17913.1"/>
    </source>
</evidence>
<dbReference type="OMA" id="ECEAMDE"/>
<dbReference type="GO" id="GO:0000813">
    <property type="term" value="C:ESCRT I complex"/>
    <property type="evidence" value="ECO:0007669"/>
    <property type="project" value="TreeGrafter"/>
</dbReference>
<evidence type="ECO:0000256" key="8">
    <source>
        <dbReference type="SAM" id="MobiDB-lite"/>
    </source>
</evidence>
<evidence type="ECO:0000256" key="6">
    <source>
        <dbReference type="PROSITE-ProRule" id="PRU00646"/>
    </source>
</evidence>
<keyword evidence="7" id="KW-0175">Coiled coil</keyword>
<keyword evidence="3 6" id="KW-0813">Transport</keyword>
<dbReference type="Proteomes" id="UP000195402">
    <property type="component" value="Unassembled WGS sequence"/>
</dbReference>
<dbReference type="STRING" id="56857.A0A200R5E1"/>
<organism evidence="10 11">
    <name type="scientific">Macleaya cordata</name>
    <name type="common">Five-seeded plume-poppy</name>
    <name type="synonym">Bocconia cordata</name>
    <dbReference type="NCBI Taxonomy" id="56857"/>
    <lineage>
        <taxon>Eukaryota</taxon>
        <taxon>Viridiplantae</taxon>
        <taxon>Streptophyta</taxon>
        <taxon>Embryophyta</taxon>
        <taxon>Tracheophyta</taxon>
        <taxon>Spermatophyta</taxon>
        <taxon>Magnoliopsida</taxon>
        <taxon>Ranunculales</taxon>
        <taxon>Papaveraceae</taxon>
        <taxon>Papaveroideae</taxon>
        <taxon>Macleaya</taxon>
    </lineage>
</organism>
<evidence type="ECO:0000313" key="11">
    <source>
        <dbReference type="Proteomes" id="UP000195402"/>
    </source>
</evidence>
<dbReference type="GO" id="GO:0006612">
    <property type="term" value="P:protein targeting to membrane"/>
    <property type="evidence" value="ECO:0007669"/>
    <property type="project" value="TreeGrafter"/>
</dbReference>
<feature type="coiled-coil region" evidence="7">
    <location>
        <begin position="147"/>
        <end position="201"/>
    </location>
</feature>
<feature type="region of interest" description="Disordered" evidence="8">
    <location>
        <begin position="1"/>
        <end position="66"/>
    </location>
</feature>
<comment type="subcellular location">
    <subcellularLocation>
        <location evidence="1">Endosome</location>
    </subcellularLocation>
</comment>
<comment type="caution">
    <text evidence="10">The sequence shown here is derived from an EMBL/GenBank/DDBJ whole genome shotgun (WGS) entry which is preliminary data.</text>
</comment>
<dbReference type="Pfam" id="PF07200">
    <property type="entry name" value="Mod_r"/>
    <property type="match status" value="1"/>
</dbReference>
<proteinExistence type="inferred from homology"/>
<feature type="domain" description="VPS37 C-terminal" evidence="9">
    <location>
        <begin position="151"/>
        <end position="232"/>
    </location>
</feature>
<keyword evidence="4" id="KW-0967">Endosome</keyword>
<protein>
    <submittedName>
        <fullName evidence="10">Modifier of rudimentary</fullName>
    </submittedName>
</protein>
<evidence type="ECO:0000256" key="3">
    <source>
        <dbReference type="ARBA" id="ARBA00022448"/>
    </source>
</evidence>
<accession>A0A200R5E1</accession>
<feature type="compositionally biased region" description="Polar residues" evidence="8">
    <location>
        <begin position="8"/>
        <end position="17"/>
    </location>
</feature>
<feature type="compositionally biased region" description="Low complexity" evidence="8">
    <location>
        <begin position="23"/>
        <end position="48"/>
    </location>
</feature>
<dbReference type="InterPro" id="IPR009851">
    <property type="entry name" value="Mod_r"/>
</dbReference>
<gene>
    <name evidence="10" type="ORF">BVC80_1835g311</name>
</gene>
<evidence type="ECO:0000256" key="1">
    <source>
        <dbReference type="ARBA" id="ARBA00004177"/>
    </source>
</evidence>
<dbReference type="InParanoid" id="A0A200R5E1"/>
<name>A0A200R5E1_MACCD</name>
<dbReference type="GO" id="GO:0006623">
    <property type="term" value="P:protein targeting to vacuole"/>
    <property type="evidence" value="ECO:0007669"/>
    <property type="project" value="TreeGrafter"/>
</dbReference>
<keyword evidence="5 6" id="KW-0653">Protein transport</keyword>
<dbReference type="PROSITE" id="PS51314">
    <property type="entry name" value="VPS37_C"/>
    <property type="match status" value="1"/>
</dbReference>
<sequence>MGYGYRGSQEQQPQSRIQEVPAQSSGYSPSGVSSQNSSHPSTPGRSSSNGLNVQTPSDQPQSLPHGQFSHTEAASIIGLLKNKSVDELRKLLSDKDTYNQFLLSLEVVKIQNNVNTEISIEIGENLKKEPRILELRNQCKIIRTTELAAAQEKLNALERRKEESLRAHSPSMLLQKLQEAMGKAEEETENLQRQLLEKEIEPAAFVQNCKRLRTTYQRRALIHLAANASVSG</sequence>
<dbReference type="EMBL" id="MVGT01000437">
    <property type="protein sequence ID" value="OVA17913.1"/>
    <property type="molecule type" value="Genomic_DNA"/>
</dbReference>
<evidence type="ECO:0000256" key="2">
    <source>
        <dbReference type="ARBA" id="ARBA00007617"/>
    </source>
</evidence>
<comment type="similarity">
    <text evidence="2">Belongs to the VPS37 family.</text>
</comment>
<dbReference type="OrthoDB" id="10260857at2759"/>
<dbReference type="PANTHER" id="PTHR13678:SF2">
    <property type="entry name" value="VACUOLAR PROTEIN SORTING-ASSOCIATED PROTEIN 37A"/>
    <property type="match status" value="1"/>
</dbReference>
<dbReference type="PANTHER" id="PTHR13678">
    <property type="entry name" value="VACUOLAR PROTEIN SORTING-ASSOCIATED PROTEIN 37"/>
    <property type="match status" value="1"/>
</dbReference>
<evidence type="ECO:0000256" key="5">
    <source>
        <dbReference type="ARBA" id="ARBA00022927"/>
    </source>
</evidence>
<evidence type="ECO:0000256" key="4">
    <source>
        <dbReference type="ARBA" id="ARBA00022753"/>
    </source>
</evidence>
<keyword evidence="11" id="KW-1185">Reference proteome</keyword>
<dbReference type="GO" id="GO:0043162">
    <property type="term" value="P:ubiquitin-dependent protein catabolic process via the multivesicular body sorting pathway"/>
    <property type="evidence" value="ECO:0007669"/>
    <property type="project" value="TreeGrafter"/>
</dbReference>
<evidence type="ECO:0000259" key="9">
    <source>
        <dbReference type="PROSITE" id="PS51314"/>
    </source>
</evidence>
<reference evidence="10 11" key="1">
    <citation type="journal article" date="2017" name="Mol. Plant">
        <title>The Genome of Medicinal Plant Macleaya cordata Provides New Insights into Benzylisoquinoline Alkaloids Metabolism.</title>
        <authorList>
            <person name="Liu X."/>
            <person name="Liu Y."/>
            <person name="Huang P."/>
            <person name="Ma Y."/>
            <person name="Qing Z."/>
            <person name="Tang Q."/>
            <person name="Cao H."/>
            <person name="Cheng P."/>
            <person name="Zheng Y."/>
            <person name="Yuan Z."/>
            <person name="Zhou Y."/>
            <person name="Liu J."/>
            <person name="Tang Z."/>
            <person name="Zhuo Y."/>
            <person name="Zhang Y."/>
            <person name="Yu L."/>
            <person name="Huang J."/>
            <person name="Yang P."/>
            <person name="Peng Q."/>
            <person name="Zhang J."/>
            <person name="Jiang W."/>
            <person name="Zhang Z."/>
            <person name="Lin K."/>
            <person name="Ro D.K."/>
            <person name="Chen X."/>
            <person name="Xiong X."/>
            <person name="Shang Y."/>
            <person name="Huang S."/>
            <person name="Zeng J."/>
        </authorList>
    </citation>
    <scope>NUCLEOTIDE SEQUENCE [LARGE SCALE GENOMIC DNA]</scope>
    <source>
        <strain evidence="11">cv. BLH2017</strain>
        <tissue evidence="10">Root</tissue>
    </source>
</reference>
<dbReference type="AlphaFoldDB" id="A0A200R5E1"/>